<protein>
    <submittedName>
        <fullName evidence="2">Uncharacterized protein</fullName>
    </submittedName>
</protein>
<dbReference type="Proteomes" id="UP001148838">
    <property type="component" value="Unassembled WGS sequence"/>
</dbReference>
<accession>A0ABQ8TGH0</accession>
<dbReference type="EMBL" id="JAJSOF020000011">
    <property type="protein sequence ID" value="KAJ4445467.1"/>
    <property type="molecule type" value="Genomic_DNA"/>
</dbReference>
<organism evidence="2 3">
    <name type="scientific">Periplaneta americana</name>
    <name type="common">American cockroach</name>
    <name type="synonym">Blatta americana</name>
    <dbReference type="NCBI Taxonomy" id="6978"/>
    <lineage>
        <taxon>Eukaryota</taxon>
        <taxon>Metazoa</taxon>
        <taxon>Ecdysozoa</taxon>
        <taxon>Arthropoda</taxon>
        <taxon>Hexapoda</taxon>
        <taxon>Insecta</taxon>
        <taxon>Pterygota</taxon>
        <taxon>Neoptera</taxon>
        <taxon>Polyneoptera</taxon>
        <taxon>Dictyoptera</taxon>
        <taxon>Blattodea</taxon>
        <taxon>Blattoidea</taxon>
        <taxon>Blattidae</taxon>
        <taxon>Blattinae</taxon>
        <taxon>Periplaneta</taxon>
    </lineage>
</organism>
<name>A0ABQ8TGH0_PERAM</name>
<reference evidence="2 3" key="1">
    <citation type="journal article" date="2022" name="Allergy">
        <title>Genome assembly and annotation of Periplaneta americana reveal a comprehensive cockroach allergen profile.</title>
        <authorList>
            <person name="Wang L."/>
            <person name="Xiong Q."/>
            <person name="Saelim N."/>
            <person name="Wang L."/>
            <person name="Nong W."/>
            <person name="Wan A.T."/>
            <person name="Shi M."/>
            <person name="Liu X."/>
            <person name="Cao Q."/>
            <person name="Hui J.H.L."/>
            <person name="Sookrung N."/>
            <person name="Leung T.F."/>
            <person name="Tungtrongchitr A."/>
            <person name="Tsui S.K.W."/>
        </authorList>
    </citation>
    <scope>NUCLEOTIDE SEQUENCE [LARGE SCALE GENOMIC DNA]</scope>
    <source>
        <strain evidence="2">PWHHKU_190912</strain>
    </source>
</reference>
<keyword evidence="3" id="KW-1185">Reference proteome</keyword>
<evidence type="ECO:0000256" key="1">
    <source>
        <dbReference type="SAM" id="MobiDB-lite"/>
    </source>
</evidence>
<sequence length="109" mass="11095">MGTDVAGLFEGGNEPPGSLKAFCKQDPKLSTTASGLKCHYIWLLNCFSEACKAVNQAGKPTSLRSPATGWSHLETVSASPVAPGPSTGLHSSPASTAALDESPGTGLHT</sequence>
<gene>
    <name evidence="2" type="ORF">ANN_07275</name>
</gene>
<feature type="region of interest" description="Disordered" evidence="1">
    <location>
        <begin position="74"/>
        <end position="109"/>
    </location>
</feature>
<proteinExistence type="predicted"/>
<evidence type="ECO:0000313" key="3">
    <source>
        <dbReference type="Proteomes" id="UP001148838"/>
    </source>
</evidence>
<comment type="caution">
    <text evidence="2">The sequence shown here is derived from an EMBL/GenBank/DDBJ whole genome shotgun (WGS) entry which is preliminary data.</text>
</comment>
<evidence type="ECO:0000313" key="2">
    <source>
        <dbReference type="EMBL" id="KAJ4445467.1"/>
    </source>
</evidence>